<dbReference type="InterPro" id="IPR001789">
    <property type="entry name" value="Sig_transdc_resp-reg_receiver"/>
</dbReference>
<comment type="caution">
    <text evidence="2">Lacks conserved residue(s) required for the propagation of feature annotation.</text>
</comment>
<reference evidence="4 5" key="1">
    <citation type="submission" date="2023-10" db="EMBL/GenBank/DDBJ databases">
        <title>Hymenobacter endophyticus sp. nov., an isolate from the leaf tissues of wheat.</title>
        <authorList>
            <person name="Dai Y."/>
        </authorList>
    </citation>
    <scope>NUCLEOTIDE SEQUENCE [LARGE SCALE GENOMIC DNA]</scope>
    <source>
        <strain evidence="4 5">ZK17L-C2</strain>
    </source>
</reference>
<keyword evidence="1" id="KW-0597">Phosphoprotein</keyword>
<dbReference type="Pfam" id="PF00072">
    <property type="entry name" value="Response_reg"/>
    <property type="match status" value="1"/>
</dbReference>
<feature type="domain" description="Response regulatory" evidence="3">
    <location>
        <begin position="256"/>
        <end position="372"/>
    </location>
</feature>
<protein>
    <submittedName>
        <fullName evidence="4">Response regulator</fullName>
    </submittedName>
</protein>
<comment type="caution">
    <text evidence="4">The sequence shown here is derived from an EMBL/GenBank/DDBJ whole genome shotgun (WGS) entry which is preliminary data.</text>
</comment>
<dbReference type="EMBL" id="JAWDJT010000012">
    <property type="protein sequence ID" value="MDU0372096.1"/>
    <property type="molecule type" value="Genomic_DNA"/>
</dbReference>
<dbReference type="PROSITE" id="PS50110">
    <property type="entry name" value="RESPONSE_REGULATORY"/>
    <property type="match status" value="1"/>
</dbReference>
<dbReference type="InterPro" id="IPR011006">
    <property type="entry name" value="CheY-like_superfamily"/>
</dbReference>
<sequence>MNENQFTGHFSGLLNALEPLRRIQQMVNPLGLTPAWAEVYRQQLQPLEDLTRQITAALPPAVIDHQYSALVAAISSQVSQNVLAAGMVSWPQPVVSAFGNLSHWFQDMAGWQTTIMHRLRETTAPFAAELPVLDAYGQQLLQEIEQLPDDSQQLQELRVITAAIVEPTRSDSTLETMQVALGQLVNLEQQHGRLLEQLVAQGNDAGKTYREYLTLIMTALALLVSCIGLPQCSRQASEPAKAVVAAPGPDVALDGSILIVEQEIIIADEMQRIVQSIGYTAVQCVRSGQEALDVLRTSRVALVMTSVRLDGEMTGIELGRQVRQEFAAIPVLLVSGYPPQLLEAHVKAGAAHDFLCKPFIGPGLQAAIERVISRAE</sequence>
<name>A0ABU3TL41_9BACT</name>
<evidence type="ECO:0000313" key="4">
    <source>
        <dbReference type="EMBL" id="MDU0372096.1"/>
    </source>
</evidence>
<dbReference type="RefSeq" id="WP_315999546.1">
    <property type="nucleotide sequence ID" value="NZ_JAWDJT010000012.1"/>
</dbReference>
<dbReference type="Gene3D" id="3.40.50.2300">
    <property type="match status" value="1"/>
</dbReference>
<keyword evidence="5" id="KW-1185">Reference proteome</keyword>
<dbReference type="PANTHER" id="PTHR44591:SF3">
    <property type="entry name" value="RESPONSE REGULATORY DOMAIN-CONTAINING PROTEIN"/>
    <property type="match status" value="1"/>
</dbReference>
<evidence type="ECO:0000256" key="1">
    <source>
        <dbReference type="ARBA" id="ARBA00022553"/>
    </source>
</evidence>
<dbReference type="SUPFAM" id="SSF52172">
    <property type="entry name" value="CheY-like"/>
    <property type="match status" value="1"/>
</dbReference>
<evidence type="ECO:0000313" key="5">
    <source>
        <dbReference type="Proteomes" id="UP001250698"/>
    </source>
</evidence>
<dbReference type="Proteomes" id="UP001250698">
    <property type="component" value="Unassembled WGS sequence"/>
</dbReference>
<dbReference type="InterPro" id="IPR050595">
    <property type="entry name" value="Bact_response_regulator"/>
</dbReference>
<organism evidence="4 5">
    <name type="scientific">Hymenobacter endophyticus</name>
    <dbReference type="NCBI Taxonomy" id="3076335"/>
    <lineage>
        <taxon>Bacteria</taxon>
        <taxon>Pseudomonadati</taxon>
        <taxon>Bacteroidota</taxon>
        <taxon>Cytophagia</taxon>
        <taxon>Cytophagales</taxon>
        <taxon>Hymenobacteraceae</taxon>
        <taxon>Hymenobacter</taxon>
    </lineage>
</organism>
<proteinExistence type="predicted"/>
<dbReference type="PANTHER" id="PTHR44591">
    <property type="entry name" value="STRESS RESPONSE REGULATOR PROTEIN 1"/>
    <property type="match status" value="1"/>
</dbReference>
<evidence type="ECO:0000259" key="3">
    <source>
        <dbReference type="PROSITE" id="PS50110"/>
    </source>
</evidence>
<dbReference type="SMART" id="SM00448">
    <property type="entry name" value="REC"/>
    <property type="match status" value="1"/>
</dbReference>
<evidence type="ECO:0000256" key="2">
    <source>
        <dbReference type="PROSITE-ProRule" id="PRU00169"/>
    </source>
</evidence>
<accession>A0ABU3TL41</accession>
<gene>
    <name evidence="4" type="ORF">ROI90_16945</name>
</gene>